<reference evidence="2 3" key="1">
    <citation type="journal article" date="2010" name="Science">
        <title>Genomic analysis of organismal complexity in the multicellular green alga Volvox carteri.</title>
        <authorList>
            <person name="Prochnik S.E."/>
            <person name="Umen J."/>
            <person name="Nedelcu A.M."/>
            <person name="Hallmann A."/>
            <person name="Miller S.M."/>
            <person name="Nishii I."/>
            <person name="Ferris P."/>
            <person name="Kuo A."/>
            <person name="Mitros T."/>
            <person name="Fritz-Laylin L.K."/>
            <person name="Hellsten U."/>
            <person name="Chapman J."/>
            <person name="Simakov O."/>
            <person name="Rensing S.A."/>
            <person name="Terry A."/>
            <person name="Pangilinan J."/>
            <person name="Kapitonov V."/>
            <person name="Jurka J."/>
            <person name="Salamov A."/>
            <person name="Shapiro H."/>
            <person name="Schmutz J."/>
            <person name="Grimwood J."/>
            <person name="Lindquist E."/>
            <person name="Lucas S."/>
            <person name="Grigoriev I.V."/>
            <person name="Schmitt R."/>
            <person name="Kirk D."/>
            <person name="Rokhsar D.S."/>
        </authorList>
    </citation>
    <scope>NUCLEOTIDE SEQUENCE [LARGE SCALE GENOMIC DNA]</scope>
    <source>
        <strain evidence="3">f. Nagariensis / Eve</strain>
    </source>
</reference>
<dbReference type="Gene3D" id="1.25.40.90">
    <property type="match status" value="1"/>
</dbReference>
<feature type="region of interest" description="Disordered" evidence="1">
    <location>
        <begin position="439"/>
        <end position="485"/>
    </location>
</feature>
<dbReference type="OrthoDB" id="2018246at2759"/>
<evidence type="ECO:0008006" key="4">
    <source>
        <dbReference type="Google" id="ProtNLM"/>
    </source>
</evidence>
<dbReference type="EMBL" id="GL378332">
    <property type="protein sequence ID" value="EFJ50225.1"/>
    <property type="molecule type" value="Genomic_DNA"/>
</dbReference>
<feature type="region of interest" description="Disordered" evidence="1">
    <location>
        <begin position="525"/>
        <end position="550"/>
    </location>
</feature>
<gene>
    <name evidence="2" type="ORF">VOLCADRAFT_104049</name>
</gene>
<dbReference type="STRING" id="3068.D8TQW3"/>
<dbReference type="GeneID" id="9623427"/>
<evidence type="ECO:0000313" key="2">
    <source>
        <dbReference type="EMBL" id="EFJ50225.1"/>
    </source>
</evidence>
<feature type="compositionally biased region" description="Low complexity" evidence="1">
    <location>
        <begin position="270"/>
        <end position="291"/>
    </location>
</feature>
<feature type="region of interest" description="Disordered" evidence="1">
    <location>
        <begin position="260"/>
        <end position="292"/>
    </location>
</feature>
<dbReference type="KEGG" id="vcn:VOLCADRAFT_104049"/>
<dbReference type="Proteomes" id="UP000001058">
    <property type="component" value="Unassembled WGS sequence"/>
</dbReference>
<dbReference type="InterPro" id="IPR008942">
    <property type="entry name" value="ENTH_VHS"/>
</dbReference>
<organism evidence="3">
    <name type="scientific">Volvox carteri f. nagariensis</name>
    <dbReference type="NCBI Taxonomy" id="3068"/>
    <lineage>
        <taxon>Eukaryota</taxon>
        <taxon>Viridiplantae</taxon>
        <taxon>Chlorophyta</taxon>
        <taxon>core chlorophytes</taxon>
        <taxon>Chlorophyceae</taxon>
        <taxon>CS clade</taxon>
        <taxon>Chlamydomonadales</taxon>
        <taxon>Volvocaceae</taxon>
        <taxon>Volvox</taxon>
    </lineage>
</organism>
<evidence type="ECO:0000313" key="3">
    <source>
        <dbReference type="Proteomes" id="UP000001058"/>
    </source>
</evidence>
<name>D8TQW3_VOLCA</name>
<dbReference type="InParanoid" id="D8TQW3"/>
<evidence type="ECO:0000256" key="1">
    <source>
        <dbReference type="SAM" id="MobiDB-lite"/>
    </source>
</evidence>
<dbReference type="AlphaFoldDB" id="D8TQW3"/>
<dbReference type="RefSeq" id="XP_002948845.1">
    <property type="nucleotide sequence ID" value="XM_002948799.1"/>
</dbReference>
<sequence>MAAKIKEGLRDITHGVVERLKGGPKYADNLLGESLQDQLRKATAKELLEPSEELASQVVDTINLDIANGKDSKPRSLRVSFLPPLGHTDRWIHALPGRTHFLSVSTAQIIRPGLHLGINLEIVGLLKKRLRTDNPHKQWLAVLLVGRVMRDCSPALDAYREELLEEVARVMARPARQDTIAAKDTRQAAKELLRSYGRAGTSAFRAATRSTIENGNMSAEYAAAINAAVAREAVIVVEEVKAMIEQARANTELLSEMLVAQGGQGGPPGGQQQLPQLPQGGAGTSASGPAADDFENELTRELVTELQSMSGEPQVEEITMKALEAVDMLDGALALQKDVASNQREIEQQATGAATGAIGVTRASGVAVTTSRVVPSGDLIMLDDFSDAMLPQPPAVLGGNPAAATPPAALAAVASAEKALPSDPFAALDPVAVQAVLSPGTAQTQPPQAPQSAVAAGQPPYTSTYGSYPQQVQQPQPQPQQYAYTSPQQQSYGMYGMAAAATAVAATNANNPFAAPAVPSLPFGGAAQPSPSSSAATVSPSTGGNPFDQAANATSTAAAAGNPFGLLAAPSGGSHSSTMDSEWAMFFANRTAGAAPATQQR</sequence>
<accession>D8TQW3</accession>
<proteinExistence type="predicted"/>
<keyword evidence="3" id="KW-1185">Reference proteome</keyword>
<protein>
    <recommendedName>
        <fullName evidence="4">VHS domain-containing protein</fullName>
    </recommendedName>
</protein>